<evidence type="ECO:0000313" key="2">
    <source>
        <dbReference type="Proteomes" id="UP000037515"/>
    </source>
</evidence>
<dbReference type="Proteomes" id="UP000037515">
    <property type="component" value="Unassembled WGS sequence"/>
</dbReference>
<dbReference type="RefSeq" id="WP_053395846.1">
    <property type="nucleotide sequence ID" value="NZ_CANLZT010000001.1"/>
</dbReference>
<evidence type="ECO:0000313" key="1">
    <source>
        <dbReference type="EMBL" id="KOO03061.1"/>
    </source>
</evidence>
<protein>
    <submittedName>
        <fullName evidence="1">Uncharacterized protein</fullName>
    </submittedName>
</protein>
<name>A0A0M0HM08_VIBNE</name>
<keyword evidence="2" id="KW-1185">Reference proteome</keyword>
<dbReference type="OrthoDB" id="5828134at2"/>
<sequence length="81" mass="9238">MNINEVTLSENTLSNLKAVEYQWVRSMYVEGYGDGEINHYIKACFGGDDTFADLFRRVALSQESIYVLLQYIGCAPSSREF</sequence>
<proteinExistence type="predicted"/>
<accession>A0A0M0HM08</accession>
<comment type="caution">
    <text evidence="1">The sequence shown here is derived from an EMBL/GenBank/DDBJ whole genome shotgun (WGS) entry which is preliminary data.</text>
</comment>
<reference evidence="2" key="1">
    <citation type="submission" date="2015-08" db="EMBL/GenBank/DDBJ databases">
        <title>Vibrio galatheae sp. nov., a novel member of the Vibrionaceae family isolated from the Solomon Islands.</title>
        <authorList>
            <person name="Giubergia S."/>
            <person name="Machado H."/>
            <person name="Mateiu R.V."/>
            <person name="Gram L."/>
        </authorList>
    </citation>
    <scope>NUCLEOTIDE SEQUENCE [LARGE SCALE GENOMIC DNA]</scope>
    <source>
        <strain evidence="2">DSM 19584</strain>
    </source>
</reference>
<dbReference type="PATRIC" id="fig|693.5.peg.2235"/>
<organism evidence="1 2">
    <name type="scientific">Vibrio nereis</name>
    <dbReference type="NCBI Taxonomy" id="693"/>
    <lineage>
        <taxon>Bacteria</taxon>
        <taxon>Pseudomonadati</taxon>
        <taxon>Pseudomonadota</taxon>
        <taxon>Gammaproteobacteria</taxon>
        <taxon>Vibrionales</taxon>
        <taxon>Vibrionaceae</taxon>
        <taxon>Vibrio</taxon>
    </lineage>
</organism>
<gene>
    <name evidence="1" type="ORF">AKJ17_10910</name>
</gene>
<dbReference type="AlphaFoldDB" id="A0A0M0HM08"/>
<dbReference type="EMBL" id="LHPJ01000008">
    <property type="protein sequence ID" value="KOO03061.1"/>
    <property type="molecule type" value="Genomic_DNA"/>
</dbReference>